<feature type="transmembrane region" description="Helical" evidence="7">
    <location>
        <begin position="100"/>
        <end position="123"/>
    </location>
</feature>
<dbReference type="PANTHER" id="PTHR23514">
    <property type="entry name" value="BYPASS OF STOP CODON PROTEIN 6"/>
    <property type="match status" value="1"/>
</dbReference>
<feature type="transmembrane region" description="Helical" evidence="7">
    <location>
        <begin position="42"/>
        <end position="65"/>
    </location>
</feature>
<feature type="transmembrane region" description="Helical" evidence="7">
    <location>
        <begin position="161"/>
        <end position="181"/>
    </location>
</feature>
<sequence>MATTRSNQRRLALSLYLNYLVHGIGLIILTQNMQSLEKFWNVPLATVSYVVSGIGIGRLLSYFLFGYLSDRFGRKQLISLGILSYMIFFIGIPFTHSIQVAYLLTILAGVANSALDSGTYPTFMEMGGNSDASSVFIKAFVAVGEFILPLFIVFLDIHALWYGWSFMIVAVILLFNFFLLAGTKFPAQNSEQPAELEEQQPVSKARRIAATIALSIYGYTTMALMILFTQWISLFATKELGYSGLAAHALLSLYSTGSITGVLVIFTLLKFNVSKNKILVAMNVLSLLALLVVIHASVVWVTSLAAFIFGFSAAGGVLQVALNLLLQMFPKHKGVITGLYFMFGSVAAFTIPLVTGMLSKINLYAVMNFDVLVGALGAALVIVTALLLETSKVASFLRQTVNRRLPTNIK</sequence>
<dbReference type="GO" id="GO:0022857">
    <property type="term" value="F:transmembrane transporter activity"/>
    <property type="evidence" value="ECO:0007669"/>
    <property type="project" value="InterPro"/>
</dbReference>
<keyword evidence="5 7" id="KW-1133">Transmembrane helix</keyword>
<evidence type="ECO:0000256" key="2">
    <source>
        <dbReference type="ARBA" id="ARBA00008335"/>
    </source>
</evidence>
<dbReference type="PANTHER" id="PTHR23514:SF3">
    <property type="entry name" value="BYPASS OF STOP CODON PROTEIN 6"/>
    <property type="match status" value="1"/>
</dbReference>
<dbReference type="InterPro" id="IPR036259">
    <property type="entry name" value="MFS_trans_sf"/>
</dbReference>
<dbReference type="RefSeq" id="WP_056961439.1">
    <property type="nucleotide sequence ID" value="NZ_AZFQ01000053.1"/>
</dbReference>
<accession>A0A0R1V1Q7</accession>
<keyword evidence="4 7" id="KW-0812">Transmembrane</keyword>
<dbReference type="GeneID" id="98308913"/>
<keyword evidence="6 7" id="KW-0472">Membrane</keyword>
<feature type="transmembrane region" description="Helical" evidence="7">
    <location>
        <begin position="278"/>
        <end position="298"/>
    </location>
</feature>
<evidence type="ECO:0000256" key="3">
    <source>
        <dbReference type="ARBA" id="ARBA00022448"/>
    </source>
</evidence>
<feature type="transmembrane region" description="Helical" evidence="7">
    <location>
        <begin position="208"/>
        <end position="233"/>
    </location>
</feature>
<dbReference type="EMBL" id="AZFQ01000053">
    <property type="protein sequence ID" value="KRL97112.1"/>
    <property type="molecule type" value="Genomic_DNA"/>
</dbReference>
<evidence type="ECO:0000259" key="8">
    <source>
        <dbReference type="PROSITE" id="PS50850"/>
    </source>
</evidence>
<evidence type="ECO:0000256" key="7">
    <source>
        <dbReference type="SAM" id="Phobius"/>
    </source>
</evidence>
<gene>
    <name evidence="9" type="ORF">FD50_GL001663</name>
</gene>
<dbReference type="STRING" id="1423801.FD50_GL001663"/>
<feature type="domain" description="Major facilitator superfamily (MFS) profile" evidence="8">
    <location>
        <begin position="11"/>
        <end position="392"/>
    </location>
</feature>
<feature type="transmembrane region" description="Helical" evidence="7">
    <location>
        <begin position="364"/>
        <end position="388"/>
    </location>
</feature>
<keyword evidence="10" id="KW-1185">Reference proteome</keyword>
<evidence type="ECO:0000256" key="6">
    <source>
        <dbReference type="ARBA" id="ARBA00023136"/>
    </source>
</evidence>
<dbReference type="GO" id="GO:0005886">
    <property type="term" value="C:plasma membrane"/>
    <property type="evidence" value="ECO:0007669"/>
    <property type="project" value="UniProtKB-SubCell"/>
</dbReference>
<feature type="transmembrane region" description="Helical" evidence="7">
    <location>
        <begin position="77"/>
        <end position="94"/>
    </location>
</feature>
<dbReference type="InterPro" id="IPR011701">
    <property type="entry name" value="MFS"/>
</dbReference>
<dbReference type="Pfam" id="PF07690">
    <property type="entry name" value="MFS_1"/>
    <property type="match status" value="1"/>
</dbReference>
<dbReference type="PATRIC" id="fig|1423801.4.peg.1701"/>
<evidence type="ECO:0000313" key="10">
    <source>
        <dbReference type="Proteomes" id="UP000051166"/>
    </source>
</evidence>
<name>A0A0R1V1Q7_9LACO</name>
<evidence type="ECO:0000256" key="1">
    <source>
        <dbReference type="ARBA" id="ARBA00004651"/>
    </source>
</evidence>
<feature type="transmembrane region" description="Helical" evidence="7">
    <location>
        <begin position="245"/>
        <end position="266"/>
    </location>
</feature>
<evidence type="ECO:0000256" key="4">
    <source>
        <dbReference type="ARBA" id="ARBA00022692"/>
    </source>
</evidence>
<keyword evidence="3" id="KW-0813">Transport</keyword>
<evidence type="ECO:0000256" key="5">
    <source>
        <dbReference type="ARBA" id="ARBA00022989"/>
    </source>
</evidence>
<dbReference type="InterPro" id="IPR020846">
    <property type="entry name" value="MFS_dom"/>
</dbReference>
<comment type="subcellular location">
    <subcellularLocation>
        <location evidence="1">Cell membrane</location>
        <topology evidence="1">Multi-pass membrane protein</topology>
    </subcellularLocation>
</comment>
<dbReference type="SUPFAM" id="SSF103473">
    <property type="entry name" value="MFS general substrate transporter"/>
    <property type="match status" value="1"/>
</dbReference>
<protein>
    <submittedName>
        <fullName evidence="9">Major facilitator superfamily protein</fullName>
    </submittedName>
</protein>
<feature type="transmembrane region" description="Helical" evidence="7">
    <location>
        <begin position="12"/>
        <end position="30"/>
    </location>
</feature>
<feature type="transmembrane region" description="Helical" evidence="7">
    <location>
        <begin position="135"/>
        <end position="155"/>
    </location>
</feature>
<dbReference type="InterPro" id="IPR051788">
    <property type="entry name" value="MFS_Transporter"/>
</dbReference>
<dbReference type="Proteomes" id="UP000051166">
    <property type="component" value="Unassembled WGS sequence"/>
</dbReference>
<dbReference type="OrthoDB" id="7066727at2"/>
<dbReference type="AlphaFoldDB" id="A0A0R1V1Q7"/>
<proteinExistence type="inferred from homology"/>
<comment type="caution">
    <text evidence="9">The sequence shown here is derived from an EMBL/GenBank/DDBJ whole genome shotgun (WGS) entry which is preliminary data.</text>
</comment>
<dbReference type="Gene3D" id="1.20.1250.20">
    <property type="entry name" value="MFS general substrate transporter like domains"/>
    <property type="match status" value="1"/>
</dbReference>
<organism evidence="9 10">
    <name type="scientific">Liquorilactobacillus satsumensis DSM 16230 = JCM 12392</name>
    <dbReference type="NCBI Taxonomy" id="1423801"/>
    <lineage>
        <taxon>Bacteria</taxon>
        <taxon>Bacillati</taxon>
        <taxon>Bacillota</taxon>
        <taxon>Bacilli</taxon>
        <taxon>Lactobacillales</taxon>
        <taxon>Lactobacillaceae</taxon>
        <taxon>Liquorilactobacillus</taxon>
    </lineage>
</organism>
<feature type="transmembrane region" description="Helical" evidence="7">
    <location>
        <begin position="338"/>
        <end position="358"/>
    </location>
</feature>
<reference evidence="9 10" key="1">
    <citation type="journal article" date="2015" name="Genome Announc.">
        <title>Expanding the biotechnology potential of lactobacilli through comparative genomics of 213 strains and associated genera.</title>
        <authorList>
            <person name="Sun Z."/>
            <person name="Harris H.M."/>
            <person name="McCann A."/>
            <person name="Guo C."/>
            <person name="Argimon S."/>
            <person name="Zhang W."/>
            <person name="Yang X."/>
            <person name="Jeffery I.B."/>
            <person name="Cooney J.C."/>
            <person name="Kagawa T.F."/>
            <person name="Liu W."/>
            <person name="Song Y."/>
            <person name="Salvetti E."/>
            <person name="Wrobel A."/>
            <person name="Rasinkangas P."/>
            <person name="Parkhill J."/>
            <person name="Rea M.C."/>
            <person name="O'Sullivan O."/>
            <person name="Ritari J."/>
            <person name="Douillard F.P."/>
            <person name="Paul Ross R."/>
            <person name="Yang R."/>
            <person name="Briner A.E."/>
            <person name="Felis G.E."/>
            <person name="de Vos W.M."/>
            <person name="Barrangou R."/>
            <person name="Klaenhammer T.R."/>
            <person name="Caufield P.W."/>
            <person name="Cui Y."/>
            <person name="Zhang H."/>
            <person name="O'Toole P.W."/>
        </authorList>
    </citation>
    <scope>NUCLEOTIDE SEQUENCE [LARGE SCALE GENOMIC DNA]</scope>
    <source>
        <strain evidence="9 10">DSM 16230</strain>
    </source>
</reference>
<dbReference type="PROSITE" id="PS50850">
    <property type="entry name" value="MFS"/>
    <property type="match status" value="1"/>
</dbReference>
<evidence type="ECO:0000313" key="9">
    <source>
        <dbReference type="EMBL" id="KRL97112.1"/>
    </source>
</evidence>
<feature type="transmembrane region" description="Helical" evidence="7">
    <location>
        <begin position="304"/>
        <end position="326"/>
    </location>
</feature>
<comment type="similarity">
    <text evidence="2">Belongs to the major facilitator superfamily.</text>
</comment>